<sequence>MTTTSTLGEVRPEHDNQPTPTHVSLHYQRSYRQPILDVWSACTDRTQLTRWLGKITGAHGNLSIDLLDGPTTAPIAIRVDHCAAPQELVLHIDGSLLEMRLSRIGVVTTIELVRRHLTPAKATTIGPRWQYLLDRLDAYLDYRDLPRWSDYPELAAEYR</sequence>
<dbReference type="RefSeq" id="WP_196147209.1">
    <property type="nucleotide sequence ID" value="NZ_JADMLG010000001.1"/>
</dbReference>
<name>A0A931I7J0_9NOCA</name>
<feature type="region of interest" description="Disordered" evidence="1">
    <location>
        <begin position="1"/>
        <end position="22"/>
    </location>
</feature>
<organism evidence="2 3">
    <name type="scientific">Nocardia bovistercoris</name>
    <dbReference type="NCBI Taxonomy" id="2785916"/>
    <lineage>
        <taxon>Bacteria</taxon>
        <taxon>Bacillati</taxon>
        <taxon>Actinomycetota</taxon>
        <taxon>Actinomycetes</taxon>
        <taxon>Mycobacteriales</taxon>
        <taxon>Nocardiaceae</taxon>
        <taxon>Nocardia</taxon>
    </lineage>
</organism>
<gene>
    <name evidence="2" type="ORF">IT779_00980</name>
</gene>
<dbReference type="SUPFAM" id="SSF55961">
    <property type="entry name" value="Bet v1-like"/>
    <property type="match status" value="1"/>
</dbReference>
<evidence type="ECO:0008006" key="4">
    <source>
        <dbReference type="Google" id="ProtNLM"/>
    </source>
</evidence>
<dbReference type="Gene3D" id="3.30.530.20">
    <property type="match status" value="1"/>
</dbReference>
<dbReference type="EMBL" id="JADMLG010000001">
    <property type="protein sequence ID" value="MBH0774858.1"/>
    <property type="molecule type" value="Genomic_DNA"/>
</dbReference>
<comment type="caution">
    <text evidence="2">The sequence shown here is derived from an EMBL/GenBank/DDBJ whole genome shotgun (WGS) entry which is preliminary data.</text>
</comment>
<dbReference type="AlphaFoldDB" id="A0A931I7J0"/>
<reference evidence="2" key="1">
    <citation type="submission" date="2020-11" db="EMBL/GenBank/DDBJ databases">
        <title>Nocardia NEAU-351.nov., a novel actinomycete isolated from the cow dung.</title>
        <authorList>
            <person name="Zhang X."/>
        </authorList>
    </citation>
    <scope>NUCLEOTIDE SEQUENCE</scope>
    <source>
        <strain evidence="2">NEAU-351</strain>
    </source>
</reference>
<dbReference type="Proteomes" id="UP000655751">
    <property type="component" value="Unassembled WGS sequence"/>
</dbReference>
<dbReference type="InterPro" id="IPR023393">
    <property type="entry name" value="START-like_dom_sf"/>
</dbReference>
<proteinExistence type="predicted"/>
<keyword evidence="3" id="KW-1185">Reference proteome</keyword>
<evidence type="ECO:0000313" key="3">
    <source>
        <dbReference type="Proteomes" id="UP000655751"/>
    </source>
</evidence>
<evidence type="ECO:0000256" key="1">
    <source>
        <dbReference type="SAM" id="MobiDB-lite"/>
    </source>
</evidence>
<accession>A0A931I7J0</accession>
<protein>
    <recommendedName>
        <fullName evidence="4">SRPBCC family protein</fullName>
    </recommendedName>
</protein>
<evidence type="ECO:0000313" key="2">
    <source>
        <dbReference type="EMBL" id="MBH0774858.1"/>
    </source>
</evidence>